<evidence type="ECO:0000313" key="1">
    <source>
        <dbReference type="EMBL" id="OAG11431.1"/>
    </source>
</evidence>
<evidence type="ECO:0000313" key="2">
    <source>
        <dbReference type="Proteomes" id="UP000077069"/>
    </source>
</evidence>
<dbReference type="EMBL" id="KV441548">
    <property type="protein sequence ID" value="OAG11431.1"/>
    <property type="molecule type" value="Genomic_DNA"/>
</dbReference>
<proteinExistence type="predicted"/>
<dbReference type="AlphaFoldDB" id="A0A177CW39"/>
<organism evidence="1 2">
    <name type="scientific">Paraphaeosphaeria sporulosa</name>
    <dbReference type="NCBI Taxonomy" id="1460663"/>
    <lineage>
        <taxon>Eukaryota</taxon>
        <taxon>Fungi</taxon>
        <taxon>Dikarya</taxon>
        <taxon>Ascomycota</taxon>
        <taxon>Pezizomycotina</taxon>
        <taxon>Dothideomycetes</taxon>
        <taxon>Pleosporomycetidae</taxon>
        <taxon>Pleosporales</taxon>
        <taxon>Massarineae</taxon>
        <taxon>Didymosphaeriaceae</taxon>
        <taxon>Paraphaeosphaeria</taxon>
    </lineage>
</organism>
<reference evidence="1 2" key="1">
    <citation type="submission" date="2016-05" db="EMBL/GenBank/DDBJ databases">
        <title>Comparative analysis of secretome profiles of manganese(II)-oxidizing ascomycete fungi.</title>
        <authorList>
            <consortium name="DOE Joint Genome Institute"/>
            <person name="Zeiner C.A."/>
            <person name="Purvine S.O."/>
            <person name="Zink E.M."/>
            <person name="Wu S."/>
            <person name="Pasa-Tolic L."/>
            <person name="Chaput D.L."/>
            <person name="Haridas S."/>
            <person name="Grigoriev I.V."/>
            <person name="Santelli C.M."/>
            <person name="Hansel C.M."/>
        </authorList>
    </citation>
    <scope>NUCLEOTIDE SEQUENCE [LARGE SCALE GENOMIC DNA]</scope>
    <source>
        <strain evidence="1 2">AP3s5-JAC2a</strain>
    </source>
</reference>
<dbReference type="OrthoDB" id="10599773at2759"/>
<dbReference type="Proteomes" id="UP000077069">
    <property type="component" value="Unassembled WGS sequence"/>
</dbReference>
<sequence>MFTRTCCSCYCERCRQPLATHEFFGPGPMKNNAHQRLQAALPHRARFVSGASLRSAGCDAARFAGRLHRHRHNKRTYRLLDSAPARLTCFVAALSAALEAAAGPKADKRGGRTPGHRGVFERGETDCAQLSCSSVGDAWDTTVACLARRALLPELCAHLSSNGLSHIAMGPGMFFRYHLGEKALGC</sequence>
<protein>
    <submittedName>
        <fullName evidence="1">Uncharacterized protein</fullName>
    </submittedName>
</protein>
<gene>
    <name evidence="1" type="ORF">CC84DRAFT_36978</name>
</gene>
<keyword evidence="2" id="KW-1185">Reference proteome</keyword>
<dbReference type="GeneID" id="28769428"/>
<dbReference type="InParanoid" id="A0A177CW39"/>
<dbReference type="RefSeq" id="XP_018041796.1">
    <property type="nucleotide sequence ID" value="XM_018185942.1"/>
</dbReference>
<name>A0A177CW39_9PLEO</name>
<accession>A0A177CW39</accession>